<dbReference type="EMBL" id="QFOZ01000005">
    <property type="protein sequence ID" value="PZP88893.1"/>
    <property type="molecule type" value="Genomic_DNA"/>
</dbReference>
<dbReference type="InterPro" id="IPR050583">
    <property type="entry name" value="Mycobacterial_A85_antigen"/>
</dbReference>
<sequence length="403" mass="44729">MIWAPLPQRGMRGFLCLPIWQTEHIATIISVSCWVSLRTNTMATLSRRLVAGALSGALLMSAVFFTNAAPCAFAEQEKQPRVLADEPFPQIPVGAPRTGRQYSPHRSYLRPGCTWDVFGRGLQQCNVYSHAMKRTIPVEIMPAKTPGNPRIVMALDGYGTNNKNNGFIFGGDLHGHLANYDVTLVAPISGDYAAGTYYTDYASPLDNGKTIRWETFLVQELPHYLSQYFRVPVRPHSTALVGLSMGSVGIMNLAQRFPERYSAVDSMSGFYTLSAPAQASSLAMGSALMGYRPRAMWGAWPSSQWKAHDPALNIRRYTMPVRVSCGSGKTLTGVEPSPFAVTAEVASHSNTVVFKKLVEHSSNRSHFTFRIAEKGAHNWAFWFDDLYRRGGYVFLLRHLGLIR</sequence>
<dbReference type="AlphaFoldDB" id="A0A2W5ICV5"/>
<dbReference type="GO" id="GO:0016747">
    <property type="term" value="F:acyltransferase activity, transferring groups other than amino-acyl groups"/>
    <property type="evidence" value="ECO:0007669"/>
    <property type="project" value="TreeGrafter"/>
</dbReference>
<protein>
    <recommendedName>
        <fullName evidence="3">Diacylglycerol acyltransferase/mycolyltransferase Ag85A</fullName>
    </recommendedName>
</protein>
<name>A0A2W5ICV5_9ACTN</name>
<evidence type="ECO:0008006" key="3">
    <source>
        <dbReference type="Google" id="ProtNLM"/>
    </source>
</evidence>
<proteinExistence type="predicted"/>
<reference evidence="1 2" key="1">
    <citation type="submission" date="2017-08" db="EMBL/GenBank/DDBJ databases">
        <title>Infants hospitalized years apart are colonized by the same room-sourced microbial strains.</title>
        <authorList>
            <person name="Brooks B."/>
            <person name="Olm M.R."/>
            <person name="Firek B.A."/>
            <person name="Baker R."/>
            <person name="Thomas B.C."/>
            <person name="Morowitz M.J."/>
            <person name="Banfield J.F."/>
        </authorList>
    </citation>
    <scope>NUCLEOTIDE SEQUENCE [LARGE SCALE GENOMIC DNA]</scope>
    <source>
        <strain evidence="1">S2_006_000_R1_57</strain>
    </source>
</reference>
<dbReference type="InterPro" id="IPR029058">
    <property type="entry name" value="AB_hydrolase_fold"/>
</dbReference>
<accession>A0A2W5ICV5</accession>
<comment type="caution">
    <text evidence="1">The sequence shown here is derived from an EMBL/GenBank/DDBJ whole genome shotgun (WGS) entry which is preliminary data.</text>
</comment>
<dbReference type="PANTHER" id="PTHR48098">
    <property type="entry name" value="ENTEROCHELIN ESTERASE-RELATED"/>
    <property type="match status" value="1"/>
</dbReference>
<dbReference type="SUPFAM" id="SSF53474">
    <property type="entry name" value="alpha/beta-Hydrolases"/>
    <property type="match status" value="1"/>
</dbReference>
<evidence type="ECO:0000313" key="2">
    <source>
        <dbReference type="Proteomes" id="UP000248606"/>
    </source>
</evidence>
<dbReference type="PANTHER" id="PTHR48098:SF1">
    <property type="entry name" value="DIACYLGLYCEROL ACYLTRANSFERASE_MYCOLYLTRANSFERASE AG85A"/>
    <property type="match status" value="1"/>
</dbReference>
<dbReference type="Gene3D" id="3.40.50.1820">
    <property type="entry name" value="alpha/beta hydrolase"/>
    <property type="match status" value="1"/>
</dbReference>
<organism evidence="1 2">
    <name type="scientific">Lawsonella clevelandensis</name>
    <dbReference type="NCBI Taxonomy" id="1528099"/>
    <lineage>
        <taxon>Bacteria</taxon>
        <taxon>Bacillati</taxon>
        <taxon>Actinomycetota</taxon>
        <taxon>Actinomycetes</taxon>
        <taxon>Mycobacteriales</taxon>
        <taxon>Lawsonellaceae</taxon>
        <taxon>Lawsonella</taxon>
    </lineage>
</organism>
<dbReference type="Pfam" id="PF00756">
    <property type="entry name" value="Esterase"/>
    <property type="match status" value="1"/>
</dbReference>
<gene>
    <name evidence="1" type="ORF">DI579_04680</name>
</gene>
<evidence type="ECO:0000313" key="1">
    <source>
        <dbReference type="EMBL" id="PZP88893.1"/>
    </source>
</evidence>
<dbReference type="InterPro" id="IPR000801">
    <property type="entry name" value="Esterase-like"/>
</dbReference>
<dbReference type="Proteomes" id="UP000248606">
    <property type="component" value="Unassembled WGS sequence"/>
</dbReference>